<evidence type="ECO:0008006" key="5">
    <source>
        <dbReference type="Google" id="ProtNLM"/>
    </source>
</evidence>
<dbReference type="InterPro" id="IPR006860">
    <property type="entry name" value="FecR"/>
</dbReference>
<evidence type="ECO:0000259" key="2">
    <source>
        <dbReference type="Pfam" id="PF04773"/>
    </source>
</evidence>
<dbReference type="InterPro" id="IPR032508">
    <property type="entry name" value="FecR_C"/>
</dbReference>
<dbReference type="PANTHER" id="PTHR30273:SF2">
    <property type="entry name" value="PROTEIN FECR"/>
    <property type="match status" value="1"/>
</dbReference>
<feature type="domain" description="Protein FecR C-terminal" evidence="3">
    <location>
        <begin position="264"/>
        <end position="331"/>
    </location>
</feature>
<name>A0A644VP44_9ZZZZ</name>
<keyword evidence="1" id="KW-0812">Transmembrane</keyword>
<dbReference type="PANTHER" id="PTHR30273">
    <property type="entry name" value="PERIPLASMIC SIGNAL SENSOR AND SIGMA FACTOR ACTIVATOR FECR-RELATED"/>
    <property type="match status" value="1"/>
</dbReference>
<organism evidence="4">
    <name type="scientific">bioreactor metagenome</name>
    <dbReference type="NCBI Taxonomy" id="1076179"/>
    <lineage>
        <taxon>unclassified sequences</taxon>
        <taxon>metagenomes</taxon>
        <taxon>ecological metagenomes</taxon>
    </lineage>
</organism>
<dbReference type="GO" id="GO:0016989">
    <property type="term" value="F:sigma factor antagonist activity"/>
    <property type="evidence" value="ECO:0007669"/>
    <property type="project" value="TreeGrafter"/>
</dbReference>
<protein>
    <recommendedName>
        <fullName evidence="5">FecR protein domain-containing protein</fullName>
    </recommendedName>
</protein>
<comment type="caution">
    <text evidence="4">The sequence shown here is derived from an EMBL/GenBank/DDBJ whole genome shotgun (WGS) entry which is preliminary data.</text>
</comment>
<dbReference type="AlphaFoldDB" id="A0A644VP44"/>
<evidence type="ECO:0000256" key="1">
    <source>
        <dbReference type="SAM" id="Phobius"/>
    </source>
</evidence>
<sequence length="337" mass="37646">MDSGNTKYITLINRYLAGEASEKEISELSAWLLESPEHKKLFAEHKKINDAVVQEMIESKVDLDAEWDIIQKKMMHQGGKSVSFVSEKKNPMRIVWRVAAGLVILLTVGFLLKMIIFDNPSKIEVLASNDVLETTLPDGSNISLNKGSSIKYPKEFSGGTREVELNGEAHFEVTHNPEKPFIVSAGDLRVEVLGTKFYINTNAPGGKVQVILIEGSVAAYYKDAPEDKTILKPGEEADFMPSTKKITTTSQYEQYFMVWKTRSMKFENEKLDHVVYTISRAYNQKITLVNPAAGNCRLTVSFEGQTLESVLKVLESTLDLKVSKRGDEILVDGNGCE</sequence>
<dbReference type="EMBL" id="VSSQ01000383">
    <property type="protein sequence ID" value="MPL93184.1"/>
    <property type="molecule type" value="Genomic_DNA"/>
</dbReference>
<feature type="domain" description="FecR protein" evidence="2">
    <location>
        <begin position="129"/>
        <end position="217"/>
    </location>
</feature>
<evidence type="ECO:0000313" key="4">
    <source>
        <dbReference type="EMBL" id="MPL93184.1"/>
    </source>
</evidence>
<keyword evidence="1" id="KW-1133">Transmembrane helix</keyword>
<dbReference type="Pfam" id="PF16344">
    <property type="entry name" value="FecR_C"/>
    <property type="match status" value="1"/>
</dbReference>
<dbReference type="Gene3D" id="3.55.50.30">
    <property type="match status" value="1"/>
</dbReference>
<dbReference type="Pfam" id="PF04773">
    <property type="entry name" value="FecR"/>
    <property type="match status" value="1"/>
</dbReference>
<feature type="transmembrane region" description="Helical" evidence="1">
    <location>
        <begin position="94"/>
        <end position="116"/>
    </location>
</feature>
<dbReference type="InterPro" id="IPR012373">
    <property type="entry name" value="Ferrdict_sens_TM"/>
</dbReference>
<accession>A0A644VP44</accession>
<proteinExistence type="predicted"/>
<dbReference type="Gene3D" id="2.60.120.1440">
    <property type="match status" value="1"/>
</dbReference>
<keyword evidence="1" id="KW-0472">Membrane</keyword>
<dbReference type="PIRSF" id="PIRSF018266">
    <property type="entry name" value="FecR"/>
    <property type="match status" value="1"/>
</dbReference>
<reference evidence="4" key="1">
    <citation type="submission" date="2019-08" db="EMBL/GenBank/DDBJ databases">
        <authorList>
            <person name="Kucharzyk K."/>
            <person name="Murdoch R.W."/>
            <person name="Higgins S."/>
            <person name="Loffler F."/>
        </authorList>
    </citation>
    <scope>NUCLEOTIDE SEQUENCE</scope>
</reference>
<gene>
    <name evidence="4" type="ORF">SDC9_39310</name>
</gene>
<evidence type="ECO:0000259" key="3">
    <source>
        <dbReference type="Pfam" id="PF16344"/>
    </source>
</evidence>